<reference evidence="3" key="1">
    <citation type="journal article" date="2021" name="PeerJ">
        <title>Extensive microbial diversity within the chicken gut microbiome revealed by metagenomics and culture.</title>
        <authorList>
            <person name="Gilroy R."/>
            <person name="Ravi A."/>
            <person name="Getino M."/>
            <person name="Pursley I."/>
            <person name="Horton D.L."/>
            <person name="Alikhan N.F."/>
            <person name="Baker D."/>
            <person name="Gharbi K."/>
            <person name="Hall N."/>
            <person name="Watson M."/>
            <person name="Adriaenssens E.M."/>
            <person name="Foster-Nyarko E."/>
            <person name="Jarju S."/>
            <person name="Secka A."/>
            <person name="Antonio M."/>
            <person name="Oren A."/>
            <person name="Chaudhuri R.R."/>
            <person name="La Ragione R."/>
            <person name="Hildebrand F."/>
            <person name="Pallen M.J."/>
        </authorList>
    </citation>
    <scope>NUCLEOTIDE SEQUENCE</scope>
    <source>
        <strain evidence="3">MalCec1-1739</strain>
    </source>
</reference>
<organism evidence="3 4">
    <name type="scientific">Candidatus Avibacteroides avistercoris</name>
    <dbReference type="NCBI Taxonomy" id="2840690"/>
    <lineage>
        <taxon>Bacteria</taxon>
        <taxon>Pseudomonadati</taxon>
        <taxon>Bacteroidota</taxon>
        <taxon>Bacteroidia</taxon>
        <taxon>Bacteroidales</taxon>
        <taxon>Bacteroidaceae</taxon>
        <taxon>Bacteroidaceae incertae sedis</taxon>
        <taxon>Candidatus Avibacteroides</taxon>
    </lineage>
</organism>
<evidence type="ECO:0000313" key="4">
    <source>
        <dbReference type="Proteomes" id="UP000787625"/>
    </source>
</evidence>
<sequence>MKISIVAGARPNFIKIAPLVHAIERFRQGGSDLSSRLIYTGSAHDASLGEQLFEDLRISRPDTCLGVTCTNQNERAAAIMTAFERELAEYPTDIVLVVDDLTPTMACAIVAKKMEVKVAHLIAGTRSFDMTKPKEVNSMIADGLSDYLFTAGYGANSNLNRSGASLSNTFMVGNILMDAIRENWDRMLQPDIFRDTRLDETGYILFTANRPMLVGNKTLLNEIVSAICNAIRPMRLVAPLHDFARNAISSHTLHTCPNLVVTTPMRCLEFWYLEKNAKGIITDSGNVAEEATFIGTPCITMNNYVEHKETVTIGSNELAGENPALIAELAGRIVNGKWKACGIPERWDGRTATRIIQTLINM</sequence>
<dbReference type="InterPro" id="IPR029767">
    <property type="entry name" value="WecB-like"/>
</dbReference>
<dbReference type="InterPro" id="IPR003331">
    <property type="entry name" value="UDP_GlcNAc_Epimerase_2_dom"/>
</dbReference>
<proteinExistence type="inferred from homology"/>
<keyword evidence="1" id="KW-0413">Isomerase</keyword>
<evidence type="ECO:0000313" key="3">
    <source>
        <dbReference type="EMBL" id="HJD52552.1"/>
    </source>
</evidence>
<dbReference type="GO" id="GO:0016853">
    <property type="term" value="F:isomerase activity"/>
    <property type="evidence" value="ECO:0007669"/>
    <property type="project" value="UniProtKB-KW"/>
</dbReference>
<evidence type="ECO:0000256" key="1">
    <source>
        <dbReference type="RuleBase" id="RU003513"/>
    </source>
</evidence>
<reference evidence="3" key="2">
    <citation type="submission" date="2021-04" db="EMBL/GenBank/DDBJ databases">
        <authorList>
            <person name="Gilroy R."/>
        </authorList>
    </citation>
    <scope>NUCLEOTIDE SEQUENCE</scope>
    <source>
        <strain evidence="3">MalCec1-1739</strain>
    </source>
</reference>
<gene>
    <name evidence="3" type="ORF">IAA93_02330</name>
</gene>
<dbReference type="Gene3D" id="3.40.50.2000">
    <property type="entry name" value="Glycogen Phosphorylase B"/>
    <property type="match status" value="2"/>
</dbReference>
<accession>A0A9D2ZTZ0</accession>
<dbReference type="PANTHER" id="PTHR43174">
    <property type="entry name" value="UDP-N-ACETYLGLUCOSAMINE 2-EPIMERASE"/>
    <property type="match status" value="1"/>
</dbReference>
<evidence type="ECO:0000259" key="2">
    <source>
        <dbReference type="Pfam" id="PF02350"/>
    </source>
</evidence>
<feature type="domain" description="UDP-N-acetylglucosamine 2-epimerase" evidence="2">
    <location>
        <begin position="32"/>
        <end position="359"/>
    </location>
</feature>
<dbReference type="PANTHER" id="PTHR43174:SF1">
    <property type="entry name" value="UDP-N-ACETYLGLUCOSAMINE 2-EPIMERASE"/>
    <property type="match status" value="1"/>
</dbReference>
<dbReference type="EMBL" id="DWUP01000047">
    <property type="protein sequence ID" value="HJD52552.1"/>
    <property type="molecule type" value="Genomic_DNA"/>
</dbReference>
<dbReference type="AlphaFoldDB" id="A0A9D2ZTZ0"/>
<comment type="similarity">
    <text evidence="1">Belongs to the UDP-N-acetylglucosamine 2-epimerase family.</text>
</comment>
<name>A0A9D2ZTZ0_9BACT</name>
<dbReference type="Pfam" id="PF02350">
    <property type="entry name" value="Epimerase_2"/>
    <property type="match status" value="1"/>
</dbReference>
<comment type="caution">
    <text evidence="3">The sequence shown here is derived from an EMBL/GenBank/DDBJ whole genome shotgun (WGS) entry which is preliminary data.</text>
</comment>
<dbReference type="SUPFAM" id="SSF53756">
    <property type="entry name" value="UDP-Glycosyltransferase/glycogen phosphorylase"/>
    <property type="match status" value="1"/>
</dbReference>
<protein>
    <submittedName>
        <fullName evidence="3">UDP-N-acetylglucosamine 2-epimerase</fullName>
    </submittedName>
</protein>
<dbReference type="Proteomes" id="UP000787625">
    <property type="component" value="Unassembled WGS sequence"/>
</dbReference>